<dbReference type="Pfam" id="PF00877">
    <property type="entry name" value="NLPC_P60"/>
    <property type="match status" value="1"/>
</dbReference>
<organism evidence="7 8">
    <name type="scientific">Colwellia ponticola</name>
    <dbReference type="NCBI Taxonomy" id="2304625"/>
    <lineage>
        <taxon>Bacteria</taxon>
        <taxon>Pseudomonadati</taxon>
        <taxon>Pseudomonadota</taxon>
        <taxon>Gammaproteobacteria</taxon>
        <taxon>Alteromonadales</taxon>
        <taxon>Colwelliaceae</taxon>
        <taxon>Colwellia</taxon>
    </lineage>
</organism>
<dbReference type="InterPro" id="IPR052062">
    <property type="entry name" value="Murein_DD/LD_carboxypeptidase"/>
</dbReference>
<keyword evidence="8" id="KW-1185">Reference proteome</keyword>
<dbReference type="InterPro" id="IPR038765">
    <property type="entry name" value="Papain-like_cys_pep_sf"/>
</dbReference>
<keyword evidence="2" id="KW-0645">Protease</keyword>
<dbReference type="SUPFAM" id="SSF54001">
    <property type="entry name" value="Cysteine proteinases"/>
    <property type="match status" value="1"/>
</dbReference>
<dbReference type="AlphaFoldDB" id="A0A8H2JPW7"/>
<gene>
    <name evidence="7" type="ORF">FCS21_05885</name>
</gene>
<reference evidence="7 8" key="1">
    <citation type="submission" date="2019-05" db="EMBL/GenBank/DDBJ databases">
        <title>Colwellia ponticola sp. nov., isolated from seawater.</title>
        <authorList>
            <person name="Yoon J.-H."/>
        </authorList>
    </citation>
    <scope>NUCLEOTIDE SEQUENCE [LARGE SCALE GENOMIC DNA]</scope>
    <source>
        <strain evidence="7 8">OISW-25</strain>
    </source>
</reference>
<comment type="caution">
    <text evidence="7">The sequence shown here is derived from an EMBL/GenBank/DDBJ whole genome shotgun (WGS) entry which is preliminary data.</text>
</comment>
<name>A0A8H2JPW7_9GAMM</name>
<dbReference type="PANTHER" id="PTHR47360:SF1">
    <property type="entry name" value="ENDOPEPTIDASE NLPC-RELATED"/>
    <property type="match status" value="1"/>
</dbReference>
<evidence type="ECO:0000313" key="8">
    <source>
        <dbReference type="Proteomes" id="UP000307702"/>
    </source>
</evidence>
<evidence type="ECO:0000256" key="4">
    <source>
        <dbReference type="ARBA" id="ARBA00022801"/>
    </source>
</evidence>
<dbReference type="PROSITE" id="PS51935">
    <property type="entry name" value="NLPC_P60"/>
    <property type="match status" value="1"/>
</dbReference>
<feature type="domain" description="NlpC/P60" evidence="6">
    <location>
        <begin position="60"/>
        <end position="181"/>
    </location>
</feature>
<dbReference type="GO" id="GO:0008234">
    <property type="term" value="F:cysteine-type peptidase activity"/>
    <property type="evidence" value="ECO:0007669"/>
    <property type="project" value="UniProtKB-KW"/>
</dbReference>
<dbReference type="Proteomes" id="UP000307702">
    <property type="component" value="Unassembled WGS sequence"/>
</dbReference>
<proteinExistence type="inferred from homology"/>
<comment type="similarity">
    <text evidence="1">Belongs to the peptidase C40 family.</text>
</comment>
<keyword evidence="5" id="KW-0788">Thiol protease</keyword>
<dbReference type="InterPro" id="IPR000064">
    <property type="entry name" value="NLP_P60_dom"/>
</dbReference>
<evidence type="ECO:0000313" key="7">
    <source>
        <dbReference type="EMBL" id="TMM46484.1"/>
    </source>
</evidence>
<dbReference type="Gene3D" id="3.90.1720.10">
    <property type="entry name" value="endopeptidase domain like (from Nostoc punctiforme)"/>
    <property type="match status" value="1"/>
</dbReference>
<dbReference type="PANTHER" id="PTHR47360">
    <property type="entry name" value="MUREIN DD-ENDOPEPTIDASE MEPS/MUREIN LD-CARBOXYPEPTIDASE"/>
    <property type="match status" value="1"/>
</dbReference>
<sequence>MDKHSPCLITAWPLAKPRVKKHLITLLVISVSIVIQGCTSSPFYQKESPNFSSITDRNLQDRQTKLLAIYQQWQGTPYRLGGNSLAGVDCSAFVQHAYQVISPYRLPRTTKSQVLLGTAVNKQPMITGDLVFFKIKGQTRHVGIYINDKQFLHASTSQGVTISSLTNSYWKKHYWQTRRILSKQNNVANIAPY</sequence>
<dbReference type="OrthoDB" id="9807055at2"/>
<evidence type="ECO:0000256" key="5">
    <source>
        <dbReference type="ARBA" id="ARBA00022807"/>
    </source>
</evidence>
<keyword evidence="3" id="KW-0732">Signal</keyword>
<dbReference type="RefSeq" id="WP_138621368.1">
    <property type="nucleotide sequence ID" value="NZ_SZVP01000003.1"/>
</dbReference>
<dbReference type="EMBL" id="SZVP01000003">
    <property type="protein sequence ID" value="TMM46484.1"/>
    <property type="molecule type" value="Genomic_DNA"/>
</dbReference>
<evidence type="ECO:0000256" key="3">
    <source>
        <dbReference type="ARBA" id="ARBA00022729"/>
    </source>
</evidence>
<evidence type="ECO:0000256" key="1">
    <source>
        <dbReference type="ARBA" id="ARBA00007074"/>
    </source>
</evidence>
<protein>
    <submittedName>
        <fullName evidence="7">Hydrolase</fullName>
    </submittedName>
</protein>
<dbReference type="GO" id="GO:0006508">
    <property type="term" value="P:proteolysis"/>
    <property type="evidence" value="ECO:0007669"/>
    <property type="project" value="UniProtKB-KW"/>
</dbReference>
<evidence type="ECO:0000256" key="2">
    <source>
        <dbReference type="ARBA" id="ARBA00022670"/>
    </source>
</evidence>
<keyword evidence="4 7" id="KW-0378">Hydrolase</keyword>
<evidence type="ECO:0000259" key="6">
    <source>
        <dbReference type="PROSITE" id="PS51935"/>
    </source>
</evidence>
<accession>A0A8H2JPW7</accession>